<gene>
    <name evidence="1" type="ORF">TPAB3V08_LOCUS14425</name>
</gene>
<dbReference type="EMBL" id="CAJPIN010069640">
    <property type="protein sequence ID" value="CAG2067482.1"/>
    <property type="molecule type" value="Genomic_DNA"/>
</dbReference>
<comment type="caution">
    <text evidence="1">The sequence shown here is derived from an EMBL/GenBank/DDBJ whole genome shotgun (WGS) entry which is preliminary data.</text>
</comment>
<accession>A0ABN7PNA1</accession>
<reference evidence="1" key="1">
    <citation type="submission" date="2021-03" db="EMBL/GenBank/DDBJ databases">
        <authorList>
            <person name="Tran Van P."/>
        </authorList>
    </citation>
    <scope>NUCLEOTIDE SEQUENCE</scope>
</reference>
<protein>
    <submittedName>
        <fullName evidence="1">Uncharacterized protein</fullName>
    </submittedName>
</protein>
<evidence type="ECO:0000313" key="2">
    <source>
        <dbReference type="Proteomes" id="UP001153148"/>
    </source>
</evidence>
<name>A0ABN7PNA1_TIMPD</name>
<proteinExistence type="predicted"/>
<keyword evidence="2" id="KW-1185">Reference proteome</keyword>
<organism evidence="1 2">
    <name type="scientific">Timema podura</name>
    <name type="common">Walking stick</name>
    <dbReference type="NCBI Taxonomy" id="61482"/>
    <lineage>
        <taxon>Eukaryota</taxon>
        <taxon>Metazoa</taxon>
        <taxon>Ecdysozoa</taxon>
        <taxon>Arthropoda</taxon>
        <taxon>Hexapoda</taxon>
        <taxon>Insecta</taxon>
        <taxon>Pterygota</taxon>
        <taxon>Neoptera</taxon>
        <taxon>Polyneoptera</taxon>
        <taxon>Phasmatodea</taxon>
        <taxon>Timematodea</taxon>
        <taxon>Timematoidea</taxon>
        <taxon>Timematidae</taxon>
        <taxon>Timema</taxon>
    </lineage>
</organism>
<evidence type="ECO:0000313" key="1">
    <source>
        <dbReference type="EMBL" id="CAG2067482.1"/>
    </source>
</evidence>
<sequence length="89" mass="10224">MNSVSERPVLFCINNVLDNTQLYLSTSKGPLDVHVIDNFREVQYIFLKLNVSTSVAIPQFMKKIQRSLYGTVRFAVPATWCLTVVRMRT</sequence>
<dbReference type="Proteomes" id="UP001153148">
    <property type="component" value="Unassembled WGS sequence"/>
</dbReference>